<dbReference type="InterPro" id="IPR016130">
    <property type="entry name" value="Tyr_Pase_AS"/>
</dbReference>
<evidence type="ECO:0000256" key="1">
    <source>
        <dbReference type="SAM" id="Phobius"/>
    </source>
</evidence>
<evidence type="ECO:0000259" key="4">
    <source>
        <dbReference type="PROSITE" id="PS50056"/>
    </source>
</evidence>
<dbReference type="PROSITE" id="PS50056">
    <property type="entry name" value="TYR_PHOSPHATASE_2"/>
    <property type="match status" value="1"/>
</dbReference>
<dbReference type="PROSITE" id="PS00383">
    <property type="entry name" value="TYR_PHOSPHATASE_1"/>
    <property type="match status" value="1"/>
</dbReference>
<dbReference type="CDD" id="cd00047">
    <property type="entry name" value="PTPc"/>
    <property type="match status" value="1"/>
</dbReference>
<evidence type="ECO:0000313" key="5">
    <source>
        <dbReference type="Proteomes" id="UP000095282"/>
    </source>
</evidence>
<dbReference type="WBParaSite" id="Csp11.Scaffold630.g19676.t1">
    <property type="protein sequence ID" value="Csp11.Scaffold630.g19676.t1"/>
    <property type="gene ID" value="Csp11.Scaffold630.g19676"/>
</dbReference>
<feature type="signal peptide" evidence="2">
    <location>
        <begin position="1"/>
        <end position="20"/>
    </location>
</feature>
<sequence length="1034" mass="119383">MNLIIRIVICIVCLEASTLSTVDPLKSAVRRLKYVSRAAHLAYIQEGFRSGFIDPDDFIEEYFNMGKYTWDLEDIRKGMDALGNEALKTDDTTLKKAEQVLQSLGAAQKEIQGMGDIEKWSSDSLKKEISEIKVSETISKLDNLGNQFPDQWDLIIGSISNEERENVSEYLKEIFSLVRTPNLTSLPVSLISESFSPIQKTLNYLSLKKETFTSRLKDSYFEYIKKIENSAGFHIVHSLFEMLEAFGAENRASGDLQWALPNNTQDLDPLLIDFRQLSGILTTEEPISKLIGMARELSELSEFEELLDHLVTCEPPVSPPVTSKVQKLSELVSGVDSLQKSLSKAMKELKGLLKAPGFQRILEMNPGPELRDLPGISSFKEDFQTIFRKIGNIHKIMKEIKKMAESLEPLEGLDDYHKEIKDYGPFFTCIQNSPPIPTVGSVTKELIDSGLRVLNRTEEARKLSDELVLKVLEMRGQPSSFLSSRALWEGTQGLSNMLKALEHKEEVLESLQYLQKNSEADLDTFELDILKMYETLEVFRTSLPIQKTSDLFQFHIVFEMALDVTGVDISTLKIENTNPKSQSKVDVALKFLKSMDFDFYRYHTSFKSARKFLMDFEPFFSGETEEEECPECSEVLDWPLFYFDPFVIFITSLLTAILIIFVYFTRRAFFRENRSENFDTVEMTTVIGLTYFRSLYAKILSHKKSKRAEEETPEEDFFRYFRDLYSFDSSVCSARSSNLLVEKHTGFQRRNLPISMYTRVKLEGNRFLDDFVHANIVDYPSGLRIIMTGGPQAEEKGKVSDIERFWWIAKQENVDQVVMLCQLDENGVTQCDQYYPENEGEYLKFNGLIITCKKKKFEYGGQIIVRKLVIHFEGEDKFEVTHYQYVGWPQNGNPQNLDMIYVLLCEIRTSWTPIMVHCSDGVGRTGCFGYIEMAYQKLKRDEEIEFGEILDLMRFERAGVVLSAKQYGFCAFMIGFYIMKDKVYYFYDENDKKIFKFLTDGYNGWDTVEREMIEKKAMKKMEKNKKIENFNHNV</sequence>
<dbReference type="InterPro" id="IPR003595">
    <property type="entry name" value="Tyr_Pase_cat"/>
</dbReference>
<dbReference type="Gene3D" id="3.90.190.10">
    <property type="entry name" value="Protein tyrosine phosphatase superfamily"/>
    <property type="match status" value="1"/>
</dbReference>
<keyword evidence="5" id="KW-1185">Reference proteome</keyword>
<proteinExistence type="predicted"/>
<keyword evidence="1" id="KW-0812">Transmembrane</keyword>
<dbReference type="PANTHER" id="PTHR32525">
    <property type="entry name" value="PROTEIN-TYROSINE-PHOSPHATASE"/>
    <property type="match status" value="1"/>
</dbReference>
<organism evidence="5 6">
    <name type="scientific">Caenorhabditis tropicalis</name>
    <dbReference type="NCBI Taxonomy" id="1561998"/>
    <lineage>
        <taxon>Eukaryota</taxon>
        <taxon>Metazoa</taxon>
        <taxon>Ecdysozoa</taxon>
        <taxon>Nematoda</taxon>
        <taxon>Chromadorea</taxon>
        <taxon>Rhabditida</taxon>
        <taxon>Rhabditina</taxon>
        <taxon>Rhabditomorpha</taxon>
        <taxon>Rhabditoidea</taxon>
        <taxon>Rhabditidae</taxon>
        <taxon>Peloderinae</taxon>
        <taxon>Caenorhabditis</taxon>
    </lineage>
</organism>
<dbReference type="SUPFAM" id="SSF52799">
    <property type="entry name" value="(Phosphotyrosine protein) phosphatases II"/>
    <property type="match status" value="1"/>
</dbReference>
<dbReference type="SMART" id="SM00404">
    <property type="entry name" value="PTPc_motif"/>
    <property type="match status" value="1"/>
</dbReference>
<dbReference type="Proteomes" id="UP000095282">
    <property type="component" value="Unplaced"/>
</dbReference>
<feature type="domain" description="Tyrosine-protein phosphatase" evidence="3">
    <location>
        <begin position="717"/>
        <end position="977"/>
    </location>
</feature>
<dbReference type="PANTHER" id="PTHR32525:SF0">
    <property type="entry name" value="DOMAIN OF UNKNOWN FUNCTION WSN DOMAIN-CONTAINING PROTEIN-RELATED"/>
    <property type="match status" value="1"/>
</dbReference>
<feature type="chain" id="PRO_5009309366" evidence="2">
    <location>
        <begin position="21"/>
        <end position="1034"/>
    </location>
</feature>
<dbReference type="InterPro" id="IPR000387">
    <property type="entry name" value="Tyr_Pase_dom"/>
</dbReference>
<dbReference type="SMART" id="SM00194">
    <property type="entry name" value="PTPc"/>
    <property type="match status" value="1"/>
</dbReference>
<evidence type="ECO:0000256" key="2">
    <source>
        <dbReference type="SAM" id="SignalP"/>
    </source>
</evidence>
<dbReference type="Pfam" id="PF00102">
    <property type="entry name" value="Y_phosphatase"/>
    <property type="match status" value="1"/>
</dbReference>
<keyword evidence="1" id="KW-0472">Membrane</keyword>
<keyword evidence="2" id="KW-0732">Signal</keyword>
<evidence type="ECO:0000313" key="6">
    <source>
        <dbReference type="WBParaSite" id="Csp11.Scaffold630.g19676.t1"/>
    </source>
</evidence>
<dbReference type="PRINTS" id="PR00700">
    <property type="entry name" value="PRTYPHPHTASE"/>
</dbReference>
<accession>A0A1I7UV75</accession>
<reference evidence="6" key="1">
    <citation type="submission" date="2016-11" db="UniProtKB">
        <authorList>
            <consortium name="WormBaseParasite"/>
        </authorList>
    </citation>
    <scope>IDENTIFICATION</scope>
</reference>
<feature type="transmembrane region" description="Helical" evidence="1">
    <location>
        <begin position="640"/>
        <end position="664"/>
    </location>
</feature>
<dbReference type="AlphaFoldDB" id="A0A1I7UV75"/>
<name>A0A1I7UV75_9PELO</name>
<keyword evidence="1" id="KW-1133">Transmembrane helix</keyword>
<feature type="domain" description="Tyrosine specific protein phosphatases" evidence="4">
    <location>
        <begin position="894"/>
        <end position="968"/>
    </location>
</feature>
<dbReference type="eggNOG" id="ENOG502RVE8">
    <property type="taxonomic scope" value="Eukaryota"/>
</dbReference>
<evidence type="ECO:0000259" key="3">
    <source>
        <dbReference type="PROSITE" id="PS50055"/>
    </source>
</evidence>
<dbReference type="InterPro" id="IPR029021">
    <property type="entry name" value="Prot-tyrosine_phosphatase-like"/>
</dbReference>
<dbReference type="GO" id="GO:0004725">
    <property type="term" value="F:protein tyrosine phosphatase activity"/>
    <property type="evidence" value="ECO:0007669"/>
    <property type="project" value="InterPro"/>
</dbReference>
<protein>
    <submittedName>
        <fullName evidence="6">WSN domain-containing protein</fullName>
    </submittedName>
</protein>
<dbReference type="STRING" id="1561998.A0A1I7UV75"/>
<dbReference type="PROSITE" id="PS50055">
    <property type="entry name" value="TYR_PHOSPHATASE_PTP"/>
    <property type="match status" value="1"/>
</dbReference>
<dbReference type="InterPro" id="IPR000242">
    <property type="entry name" value="PTP_cat"/>
</dbReference>